<comment type="caution">
    <text evidence="1">The sequence shown here is derived from an EMBL/GenBank/DDBJ whole genome shotgun (WGS) entry which is preliminary data.</text>
</comment>
<evidence type="ECO:0000313" key="1">
    <source>
        <dbReference type="EMBL" id="GGP63659.1"/>
    </source>
</evidence>
<gene>
    <name evidence="1" type="ORF">GCM10010185_40460</name>
</gene>
<organism evidence="1 2">
    <name type="scientific">Saccharothrix coeruleofusca</name>
    <dbReference type="NCBI Taxonomy" id="33919"/>
    <lineage>
        <taxon>Bacteria</taxon>
        <taxon>Bacillati</taxon>
        <taxon>Actinomycetota</taxon>
        <taxon>Actinomycetes</taxon>
        <taxon>Pseudonocardiales</taxon>
        <taxon>Pseudonocardiaceae</taxon>
        <taxon>Saccharothrix</taxon>
    </lineage>
</organism>
<reference evidence="1" key="1">
    <citation type="journal article" date="2014" name="Int. J. Syst. Evol. Microbiol.">
        <title>Complete genome sequence of Corynebacterium casei LMG S-19264T (=DSM 44701T), isolated from a smear-ripened cheese.</title>
        <authorList>
            <consortium name="US DOE Joint Genome Institute (JGI-PGF)"/>
            <person name="Walter F."/>
            <person name="Albersmeier A."/>
            <person name="Kalinowski J."/>
            <person name="Ruckert C."/>
        </authorList>
    </citation>
    <scope>NUCLEOTIDE SEQUENCE</scope>
    <source>
        <strain evidence="1">JCM 3313</strain>
    </source>
</reference>
<accession>A0A918AP29</accession>
<keyword evidence="2" id="KW-1185">Reference proteome</keyword>
<sequence length="104" mass="11267">MIPAAEAWLAGEVEQRLEAYGSIGLHELPWLLNGAPFDLPAEALAELPRRVVGAAVARGRAALRTARWPDGQLLAGPLSLAVLSDDDSWRIRDDGTYTTLVDFD</sequence>
<dbReference type="Proteomes" id="UP000639606">
    <property type="component" value="Unassembled WGS sequence"/>
</dbReference>
<dbReference type="AlphaFoldDB" id="A0A918AP29"/>
<reference evidence="1" key="2">
    <citation type="submission" date="2020-09" db="EMBL/GenBank/DDBJ databases">
        <authorList>
            <person name="Sun Q."/>
            <person name="Ohkuma M."/>
        </authorList>
    </citation>
    <scope>NUCLEOTIDE SEQUENCE</scope>
    <source>
        <strain evidence="1">JCM 3313</strain>
    </source>
</reference>
<dbReference type="RefSeq" id="WP_189224826.1">
    <property type="nucleotide sequence ID" value="NZ_BMRG01000007.1"/>
</dbReference>
<evidence type="ECO:0000313" key="2">
    <source>
        <dbReference type="Proteomes" id="UP000639606"/>
    </source>
</evidence>
<proteinExistence type="predicted"/>
<name>A0A918AP29_9PSEU</name>
<dbReference type="EMBL" id="BMRG01000007">
    <property type="protein sequence ID" value="GGP63659.1"/>
    <property type="molecule type" value="Genomic_DNA"/>
</dbReference>
<protein>
    <submittedName>
        <fullName evidence="1">Uncharacterized protein</fullName>
    </submittedName>
</protein>